<keyword evidence="3" id="KW-1185">Reference proteome</keyword>
<evidence type="ECO:0000313" key="3">
    <source>
        <dbReference type="Proteomes" id="UP001056634"/>
    </source>
</evidence>
<name>A0A9E7N4R7_9CAUD</name>
<accession>A0A9E7N4R7</accession>
<evidence type="ECO:0000313" key="2">
    <source>
        <dbReference type="EMBL" id="UTC28783.1"/>
    </source>
</evidence>
<organism evidence="2 3">
    <name type="scientific">Brevundimonas phage vB_BpoS-Marchewka</name>
    <dbReference type="NCBI Taxonomy" id="2948604"/>
    <lineage>
        <taxon>Viruses</taxon>
        <taxon>Duplodnaviria</taxon>
        <taxon>Heunggongvirae</taxon>
        <taxon>Uroviricota</taxon>
        <taxon>Caudoviricetes</taxon>
        <taxon>Jeanschmidtviridae</taxon>
        <taxon>Marchewkavirus</taxon>
        <taxon>Marchewkavirus marchewka</taxon>
    </lineage>
</organism>
<evidence type="ECO:0008006" key="4">
    <source>
        <dbReference type="Google" id="ProtNLM"/>
    </source>
</evidence>
<protein>
    <recommendedName>
        <fullName evidence="4">Lipoprotein</fullName>
    </recommendedName>
</protein>
<feature type="compositionally biased region" description="Basic and acidic residues" evidence="1">
    <location>
        <begin position="49"/>
        <end position="60"/>
    </location>
</feature>
<reference evidence="2" key="1">
    <citation type="submission" date="2022-04" db="EMBL/GenBank/DDBJ databases">
        <authorList>
            <person name="Friedrich I."/>
            <person name="Schneider D."/>
            <person name="Poehlein A."/>
            <person name="Hertel R."/>
            <person name="Daniel R."/>
        </authorList>
    </citation>
    <scope>NUCLEOTIDE SEQUENCE</scope>
</reference>
<evidence type="ECO:0000256" key="1">
    <source>
        <dbReference type="SAM" id="MobiDB-lite"/>
    </source>
</evidence>
<sequence>MTKTKLILAAAALLLTTAACNAPPQSPAPPVETAPSTVEVGPNQTRPTTSEERRQIATDRAVKERQAVGLKRVFTGDHCAVYEFQNADGVRYIFVEGFRDSGGRYTAMACAVAKA</sequence>
<dbReference type="EMBL" id="ON529851">
    <property type="protein sequence ID" value="UTC28783.1"/>
    <property type="molecule type" value="Genomic_DNA"/>
</dbReference>
<gene>
    <name evidence="2" type="ORF">MARCHEWKA_02710</name>
</gene>
<feature type="region of interest" description="Disordered" evidence="1">
    <location>
        <begin position="22"/>
        <end position="60"/>
    </location>
</feature>
<proteinExistence type="predicted"/>
<dbReference type="PROSITE" id="PS51257">
    <property type="entry name" value="PROKAR_LIPOPROTEIN"/>
    <property type="match status" value="1"/>
</dbReference>
<dbReference type="Proteomes" id="UP001056634">
    <property type="component" value="Segment"/>
</dbReference>